<organism evidence="2 3">
    <name type="scientific">Striga asiatica</name>
    <name type="common">Asiatic witchweed</name>
    <name type="synonym">Buchnera asiatica</name>
    <dbReference type="NCBI Taxonomy" id="4170"/>
    <lineage>
        <taxon>Eukaryota</taxon>
        <taxon>Viridiplantae</taxon>
        <taxon>Streptophyta</taxon>
        <taxon>Embryophyta</taxon>
        <taxon>Tracheophyta</taxon>
        <taxon>Spermatophyta</taxon>
        <taxon>Magnoliopsida</taxon>
        <taxon>eudicotyledons</taxon>
        <taxon>Gunneridae</taxon>
        <taxon>Pentapetalae</taxon>
        <taxon>asterids</taxon>
        <taxon>lamiids</taxon>
        <taxon>Lamiales</taxon>
        <taxon>Orobanchaceae</taxon>
        <taxon>Buchnereae</taxon>
        <taxon>Striga</taxon>
    </lineage>
</organism>
<keyword evidence="3" id="KW-1185">Reference proteome</keyword>
<reference evidence="3" key="1">
    <citation type="journal article" date="2019" name="Curr. Biol.">
        <title>Genome Sequence of Striga asiatica Provides Insight into the Evolution of Plant Parasitism.</title>
        <authorList>
            <person name="Yoshida S."/>
            <person name="Kim S."/>
            <person name="Wafula E.K."/>
            <person name="Tanskanen J."/>
            <person name="Kim Y.M."/>
            <person name="Honaas L."/>
            <person name="Yang Z."/>
            <person name="Spallek T."/>
            <person name="Conn C.E."/>
            <person name="Ichihashi Y."/>
            <person name="Cheong K."/>
            <person name="Cui S."/>
            <person name="Der J.P."/>
            <person name="Gundlach H."/>
            <person name="Jiao Y."/>
            <person name="Hori C."/>
            <person name="Ishida J.K."/>
            <person name="Kasahara H."/>
            <person name="Kiba T."/>
            <person name="Kim M.S."/>
            <person name="Koo N."/>
            <person name="Laohavisit A."/>
            <person name="Lee Y.H."/>
            <person name="Lumba S."/>
            <person name="McCourt P."/>
            <person name="Mortimer J.C."/>
            <person name="Mutuku J.M."/>
            <person name="Nomura T."/>
            <person name="Sasaki-Sekimoto Y."/>
            <person name="Seto Y."/>
            <person name="Wang Y."/>
            <person name="Wakatake T."/>
            <person name="Sakakibara H."/>
            <person name="Demura T."/>
            <person name="Yamaguchi S."/>
            <person name="Yoneyama K."/>
            <person name="Manabe R.I."/>
            <person name="Nelson D.C."/>
            <person name="Schulman A.H."/>
            <person name="Timko M.P."/>
            <person name="dePamphilis C.W."/>
            <person name="Choi D."/>
            <person name="Shirasu K."/>
        </authorList>
    </citation>
    <scope>NUCLEOTIDE SEQUENCE [LARGE SCALE GENOMIC DNA]</scope>
    <source>
        <strain evidence="3">cv. UVA1</strain>
    </source>
</reference>
<dbReference type="AlphaFoldDB" id="A0A5A7Q848"/>
<comment type="caution">
    <text evidence="2">The sequence shown here is derived from an EMBL/GenBank/DDBJ whole genome shotgun (WGS) entry which is preliminary data.</text>
</comment>
<gene>
    <name evidence="2" type="ORF">STAS_17914</name>
</gene>
<evidence type="ECO:0000256" key="1">
    <source>
        <dbReference type="SAM" id="MobiDB-lite"/>
    </source>
</evidence>
<protein>
    <submittedName>
        <fullName evidence="2">AN1-type zinc finger protein 3</fullName>
    </submittedName>
</protein>
<feature type="compositionally biased region" description="Basic and acidic residues" evidence="1">
    <location>
        <begin position="54"/>
        <end position="91"/>
    </location>
</feature>
<dbReference type="EMBL" id="BKCP01006071">
    <property type="protein sequence ID" value="GER41204.1"/>
    <property type="molecule type" value="Genomic_DNA"/>
</dbReference>
<proteinExistence type="predicted"/>
<evidence type="ECO:0000313" key="2">
    <source>
        <dbReference type="EMBL" id="GER41204.1"/>
    </source>
</evidence>
<dbReference type="Proteomes" id="UP000325081">
    <property type="component" value="Unassembled WGS sequence"/>
</dbReference>
<evidence type="ECO:0000313" key="3">
    <source>
        <dbReference type="Proteomes" id="UP000325081"/>
    </source>
</evidence>
<name>A0A5A7Q848_STRAF</name>
<sequence length="104" mass="11636">MCVYVPLFKRCGKVLRGGVGGDFVGGEKQVTLCPQVFDEMAKKKQRTPTPETSPSREDSHSHEDTKSEESGPDTNKEGDKPLYQIDPDRENIQRWMSVSHIPCG</sequence>
<feature type="region of interest" description="Disordered" evidence="1">
    <location>
        <begin position="39"/>
        <end position="91"/>
    </location>
</feature>
<accession>A0A5A7Q848</accession>